<dbReference type="EMBL" id="JASPKZ010001586">
    <property type="protein sequence ID" value="KAJ9597736.1"/>
    <property type="molecule type" value="Genomic_DNA"/>
</dbReference>
<dbReference type="Proteomes" id="UP001233999">
    <property type="component" value="Unassembled WGS sequence"/>
</dbReference>
<feature type="region of interest" description="Disordered" evidence="1">
    <location>
        <begin position="42"/>
        <end position="92"/>
    </location>
</feature>
<evidence type="ECO:0000313" key="2">
    <source>
        <dbReference type="EMBL" id="KAJ9597736.1"/>
    </source>
</evidence>
<proteinExistence type="predicted"/>
<feature type="non-terminal residue" evidence="2">
    <location>
        <position position="1"/>
    </location>
</feature>
<feature type="compositionally biased region" description="Basic and acidic residues" evidence="1">
    <location>
        <begin position="42"/>
        <end position="65"/>
    </location>
</feature>
<reference evidence="2" key="1">
    <citation type="journal article" date="2023" name="IScience">
        <title>Live-bearing cockroach genome reveals convergent evolutionary mechanisms linked to viviparity in insects and beyond.</title>
        <authorList>
            <person name="Fouks B."/>
            <person name="Harrison M.C."/>
            <person name="Mikhailova A.A."/>
            <person name="Marchal E."/>
            <person name="English S."/>
            <person name="Carruthers M."/>
            <person name="Jennings E.C."/>
            <person name="Chiamaka E.L."/>
            <person name="Frigard R.A."/>
            <person name="Pippel M."/>
            <person name="Attardo G.M."/>
            <person name="Benoit J.B."/>
            <person name="Bornberg-Bauer E."/>
            <person name="Tobe S.S."/>
        </authorList>
    </citation>
    <scope>NUCLEOTIDE SEQUENCE</scope>
    <source>
        <strain evidence="2">Stay&amp;Tobe</strain>
    </source>
</reference>
<feature type="compositionally biased region" description="Low complexity" evidence="1">
    <location>
        <begin position="68"/>
        <end position="83"/>
    </location>
</feature>
<accession>A0AAD8AFL2</accession>
<evidence type="ECO:0000256" key="1">
    <source>
        <dbReference type="SAM" id="MobiDB-lite"/>
    </source>
</evidence>
<sequence length="108" mass="11157">KLENDLIKAAKTRAVAQALKMEQQFEDDILKTAVTRLVAHRGDKEKQAEDLRELQDLVKRDKRQTDALSGALGSSSGSSSSGGDESGGGGGSNILSLLGSVLGGSSGS</sequence>
<protein>
    <submittedName>
        <fullName evidence="2">Uncharacterized protein</fullName>
    </submittedName>
</protein>
<gene>
    <name evidence="2" type="ORF">L9F63_011344</name>
</gene>
<keyword evidence="3" id="KW-1185">Reference proteome</keyword>
<feature type="non-terminal residue" evidence="2">
    <location>
        <position position="108"/>
    </location>
</feature>
<evidence type="ECO:0000313" key="3">
    <source>
        <dbReference type="Proteomes" id="UP001233999"/>
    </source>
</evidence>
<dbReference type="AlphaFoldDB" id="A0AAD8AFL2"/>
<reference evidence="2" key="2">
    <citation type="submission" date="2023-05" db="EMBL/GenBank/DDBJ databases">
        <authorList>
            <person name="Fouks B."/>
        </authorList>
    </citation>
    <scope>NUCLEOTIDE SEQUENCE</scope>
    <source>
        <strain evidence="2">Stay&amp;Tobe</strain>
        <tissue evidence="2">Testes</tissue>
    </source>
</reference>
<name>A0AAD8AFL2_DIPPU</name>
<comment type="caution">
    <text evidence="2">The sequence shown here is derived from an EMBL/GenBank/DDBJ whole genome shotgun (WGS) entry which is preliminary data.</text>
</comment>
<organism evidence="2 3">
    <name type="scientific">Diploptera punctata</name>
    <name type="common">Pacific beetle cockroach</name>
    <dbReference type="NCBI Taxonomy" id="6984"/>
    <lineage>
        <taxon>Eukaryota</taxon>
        <taxon>Metazoa</taxon>
        <taxon>Ecdysozoa</taxon>
        <taxon>Arthropoda</taxon>
        <taxon>Hexapoda</taxon>
        <taxon>Insecta</taxon>
        <taxon>Pterygota</taxon>
        <taxon>Neoptera</taxon>
        <taxon>Polyneoptera</taxon>
        <taxon>Dictyoptera</taxon>
        <taxon>Blattodea</taxon>
        <taxon>Blaberoidea</taxon>
        <taxon>Blaberidae</taxon>
        <taxon>Diplopterinae</taxon>
        <taxon>Diploptera</taxon>
    </lineage>
</organism>